<dbReference type="PIRSF" id="PIRSF036698">
    <property type="entry name" value="UCP036698"/>
    <property type="match status" value="1"/>
</dbReference>
<name>A0A160F3D4_9BACL</name>
<dbReference type="EMBL" id="CP015438">
    <property type="protein sequence ID" value="ANB60322.1"/>
    <property type="molecule type" value="Genomic_DNA"/>
</dbReference>
<dbReference type="Pfam" id="PF14084">
    <property type="entry name" value="DUF4264"/>
    <property type="match status" value="1"/>
</dbReference>
<accession>A0A160F3D4</accession>
<dbReference type="OrthoDB" id="2382360at2"/>
<proteinExistence type="predicted"/>
<dbReference type="RefSeq" id="WP_084256329.1">
    <property type="nucleotide sequence ID" value="NZ_CP015438.1"/>
</dbReference>
<organism evidence="1 2">
    <name type="scientific">Anoxybacteroides amylolyticum</name>
    <dbReference type="NCBI Taxonomy" id="294699"/>
    <lineage>
        <taxon>Bacteria</taxon>
        <taxon>Bacillati</taxon>
        <taxon>Bacillota</taxon>
        <taxon>Bacilli</taxon>
        <taxon>Bacillales</taxon>
        <taxon>Anoxybacillaceae</taxon>
        <taxon>Anoxybacteroides</taxon>
    </lineage>
</organism>
<evidence type="ECO:0008006" key="3">
    <source>
        <dbReference type="Google" id="ProtNLM"/>
    </source>
</evidence>
<dbReference type="AlphaFoldDB" id="A0A160F3D4"/>
<gene>
    <name evidence="1" type="ORF">GFC30_2369</name>
</gene>
<sequence length="56" mass="6499">MESKIQVLATVKIQHSPDLYKIVDCLNRTLKKNDLMFGLALDEQDKNKAVFTIYRT</sequence>
<protein>
    <recommendedName>
        <fullName evidence="3">DUF4264 domain-containing protein</fullName>
    </recommendedName>
</protein>
<reference evidence="1 2" key="1">
    <citation type="journal article" date="2006" name="Syst. Appl. Microbiol.">
        <title>Anoxybacillus amylolyticus sp. nov., a thermophilic amylase producing bacterium isolated from Mount Rittmann (Antarctica).</title>
        <authorList>
            <person name="Poli A."/>
            <person name="Esposito E."/>
            <person name="Lama L."/>
            <person name="Orlando P."/>
            <person name="Nicolaus G."/>
            <person name="de Appolonia F."/>
            <person name="Gambacorta A."/>
            <person name="Nicolaus B."/>
        </authorList>
    </citation>
    <scope>NUCLEOTIDE SEQUENCE [LARGE SCALE GENOMIC DNA]</scope>
    <source>
        <strain evidence="1 2">DSM 15939</strain>
    </source>
</reference>
<evidence type="ECO:0000313" key="1">
    <source>
        <dbReference type="EMBL" id="ANB60322.1"/>
    </source>
</evidence>
<dbReference type="InterPro" id="IPR012190">
    <property type="entry name" value="UCP036698"/>
</dbReference>
<evidence type="ECO:0000313" key="2">
    <source>
        <dbReference type="Proteomes" id="UP000076865"/>
    </source>
</evidence>
<dbReference type="PATRIC" id="fig|294699.3.peg.2438"/>
<keyword evidence="2" id="KW-1185">Reference proteome</keyword>
<dbReference type="Proteomes" id="UP000076865">
    <property type="component" value="Chromosome"/>
</dbReference>
<dbReference type="KEGG" id="aamy:GFC30_2369"/>